<dbReference type="InterPro" id="IPR000550">
    <property type="entry name" value="Hppk"/>
</dbReference>
<name>A0ABW2UB97_9BACT</name>
<keyword evidence="8" id="KW-0067">ATP-binding</keyword>
<evidence type="ECO:0000256" key="9">
    <source>
        <dbReference type="ARBA" id="ARBA00022909"/>
    </source>
</evidence>
<reference evidence="15" key="1">
    <citation type="journal article" date="2019" name="Int. J. Syst. Evol. Microbiol.">
        <title>The Global Catalogue of Microorganisms (GCM) 10K type strain sequencing project: providing services to taxonomists for standard genome sequencing and annotation.</title>
        <authorList>
            <consortium name="The Broad Institute Genomics Platform"/>
            <consortium name="The Broad Institute Genome Sequencing Center for Infectious Disease"/>
            <person name="Wu L."/>
            <person name="Ma J."/>
        </authorList>
    </citation>
    <scope>NUCLEOTIDE SEQUENCE [LARGE SCALE GENOMIC DNA]</scope>
    <source>
        <strain evidence="15">JCM 19635</strain>
    </source>
</reference>
<keyword evidence="5 14" id="KW-0808">Transferase</keyword>
<feature type="domain" description="7,8-dihydro-6-hydroxymethylpterin-pyrophosphokinase" evidence="13">
    <location>
        <begin position="294"/>
        <end position="421"/>
    </location>
</feature>
<dbReference type="SUPFAM" id="SSF55083">
    <property type="entry name" value="6-hydroxymethyl-7,8-dihydropterin pyrophosphokinase, HPPK"/>
    <property type="match status" value="1"/>
</dbReference>
<evidence type="ECO:0000256" key="11">
    <source>
        <dbReference type="ARBA" id="ARBA00029766"/>
    </source>
</evidence>
<dbReference type="PANTHER" id="PTHR43071:SF1">
    <property type="entry name" value="2-AMINO-4-HYDROXY-6-HYDROXYMETHYLDIHYDROPTERIDINE PYROPHOSPHOKINASE"/>
    <property type="match status" value="1"/>
</dbReference>
<dbReference type="Pfam" id="PF01288">
    <property type="entry name" value="HPPK"/>
    <property type="match status" value="1"/>
</dbReference>
<dbReference type="SUPFAM" id="SSF53474">
    <property type="entry name" value="alpha/beta-Hydrolases"/>
    <property type="match status" value="1"/>
</dbReference>
<comment type="function">
    <text evidence="10">Catalyzes the transfer of pyrophosphate from adenosine triphosphate (ATP) to 6-hydroxymethyl-7,8-dihydropterin, an enzymatic step in folate biosynthesis pathway.</text>
</comment>
<comment type="caution">
    <text evidence="14">The sequence shown here is derived from an EMBL/GenBank/DDBJ whole genome shotgun (WGS) entry which is preliminary data.</text>
</comment>
<keyword evidence="15" id="KW-1185">Reference proteome</keyword>
<comment type="pathway">
    <text evidence="1">Cofactor biosynthesis; tetrahydrofolate biosynthesis; 2-amino-4-hydroxy-6-hydroxymethyl-7,8-dihydropteridine diphosphate from 7,8-dihydroneopterin triphosphate: step 4/4.</text>
</comment>
<dbReference type="NCBIfam" id="TIGR01498">
    <property type="entry name" value="folK"/>
    <property type="match status" value="1"/>
</dbReference>
<keyword evidence="7" id="KW-0418">Kinase</keyword>
<dbReference type="Gene3D" id="3.30.70.560">
    <property type="entry name" value="7,8-Dihydro-6-hydroxymethylpterin-pyrophosphokinase HPPK"/>
    <property type="match status" value="1"/>
</dbReference>
<dbReference type="Proteomes" id="UP001596513">
    <property type="component" value="Unassembled WGS sequence"/>
</dbReference>
<dbReference type="InterPro" id="IPR029058">
    <property type="entry name" value="AB_hydrolase_fold"/>
</dbReference>
<proteinExistence type="inferred from homology"/>
<dbReference type="EC" id="2.7.6.3" evidence="3"/>
<dbReference type="PANTHER" id="PTHR43071">
    <property type="entry name" value="2-AMINO-4-HYDROXY-6-HYDROXYMETHYLDIHYDROPTERIDINE PYROPHOSPHOKINASE"/>
    <property type="match status" value="1"/>
</dbReference>
<dbReference type="EMBL" id="JBHTEK010000001">
    <property type="protein sequence ID" value="MFC7669682.1"/>
    <property type="molecule type" value="Genomic_DNA"/>
</dbReference>
<evidence type="ECO:0000256" key="3">
    <source>
        <dbReference type="ARBA" id="ARBA00013253"/>
    </source>
</evidence>
<protein>
    <recommendedName>
        <fullName evidence="4">2-amino-4-hydroxy-6-hydroxymethyldihydropteridine pyrophosphokinase</fullName>
        <ecNumber evidence="3">2.7.6.3</ecNumber>
    </recommendedName>
    <alternativeName>
        <fullName evidence="11">6-hydroxymethyl-7,8-dihydropterin pyrophosphokinase</fullName>
    </alternativeName>
    <alternativeName>
        <fullName evidence="12">7,8-dihydro-6-hydroxymethylpterin-pyrophosphokinase</fullName>
    </alternativeName>
</protein>
<accession>A0ABW2UB97</accession>
<evidence type="ECO:0000256" key="2">
    <source>
        <dbReference type="ARBA" id="ARBA00005810"/>
    </source>
</evidence>
<evidence type="ECO:0000256" key="10">
    <source>
        <dbReference type="ARBA" id="ARBA00029409"/>
    </source>
</evidence>
<evidence type="ECO:0000313" key="15">
    <source>
        <dbReference type="Proteomes" id="UP001596513"/>
    </source>
</evidence>
<gene>
    <name evidence="14" type="primary">folK</name>
    <name evidence="14" type="ORF">ACFQT0_21670</name>
</gene>
<dbReference type="GO" id="GO:0003848">
    <property type="term" value="F:2-amino-4-hydroxy-6-hydroxymethyldihydropteridine diphosphokinase activity"/>
    <property type="evidence" value="ECO:0007669"/>
    <property type="project" value="UniProtKB-EC"/>
</dbReference>
<evidence type="ECO:0000256" key="4">
    <source>
        <dbReference type="ARBA" id="ARBA00016218"/>
    </source>
</evidence>
<evidence type="ECO:0000256" key="7">
    <source>
        <dbReference type="ARBA" id="ARBA00022777"/>
    </source>
</evidence>
<dbReference type="InterPro" id="IPR035907">
    <property type="entry name" value="Hppk_sf"/>
</dbReference>
<dbReference type="RefSeq" id="WP_380205169.1">
    <property type="nucleotide sequence ID" value="NZ_JBHTEK010000001.1"/>
</dbReference>
<dbReference type="Gene3D" id="3.40.50.1820">
    <property type="entry name" value="alpha/beta hydrolase"/>
    <property type="match status" value="1"/>
</dbReference>
<evidence type="ECO:0000256" key="6">
    <source>
        <dbReference type="ARBA" id="ARBA00022741"/>
    </source>
</evidence>
<evidence type="ECO:0000256" key="8">
    <source>
        <dbReference type="ARBA" id="ARBA00022840"/>
    </source>
</evidence>
<evidence type="ECO:0000256" key="5">
    <source>
        <dbReference type="ARBA" id="ARBA00022679"/>
    </source>
</evidence>
<comment type="similarity">
    <text evidence="2">Belongs to the HPPK family.</text>
</comment>
<sequence>MLTHSPFLLTGTHHGRAFEADATYQADGHPKPVVVFVHGFKGFKDWGHFPLLADFFAERGFVFVKLNLSHNGIVVGGTGDLEDLDAFGRNNFSIELNDIGQVIDALFTPGATPIPAAEMDLSRLYLVGHSRGGGLVLLKAAEDRRVQAVATWAAIADIDQRWPQAVLDEWRRAGVLHVPNSRTGQQLPLHYQILEDYLANRPRLDIPHNVRRRVRQPLLVVHGDDDETVPLEAARTLHQAQARRRAADSAGRRPHVWRRAPLARNRVARARPHCGRAHRRVFPAPGVSTAVTAYLLLGGNLGERAALLHAAKAYLAAFAGEVLAASALYETAAWGREDQPNFLNQALALRTTLPPAALLEQCLAAELQAGRERRELWGSRTLDVDILMYGDEVIEQPGLSVPHSRLAERRFALVPLAEIAPHLRHPQLGLSVAELLAQCPDPLPVQLWPGNN</sequence>
<evidence type="ECO:0000259" key="13">
    <source>
        <dbReference type="Pfam" id="PF01288"/>
    </source>
</evidence>
<evidence type="ECO:0000313" key="14">
    <source>
        <dbReference type="EMBL" id="MFC7669682.1"/>
    </source>
</evidence>
<keyword evidence="9" id="KW-0289">Folate biosynthesis</keyword>
<evidence type="ECO:0000256" key="1">
    <source>
        <dbReference type="ARBA" id="ARBA00005051"/>
    </source>
</evidence>
<dbReference type="CDD" id="cd00483">
    <property type="entry name" value="HPPK"/>
    <property type="match status" value="1"/>
</dbReference>
<keyword evidence="6" id="KW-0547">Nucleotide-binding</keyword>
<evidence type="ECO:0000256" key="12">
    <source>
        <dbReference type="ARBA" id="ARBA00033413"/>
    </source>
</evidence>
<organism evidence="14 15">
    <name type="scientific">Hymenobacter humi</name>
    <dbReference type="NCBI Taxonomy" id="1411620"/>
    <lineage>
        <taxon>Bacteria</taxon>
        <taxon>Pseudomonadati</taxon>
        <taxon>Bacteroidota</taxon>
        <taxon>Cytophagia</taxon>
        <taxon>Cytophagales</taxon>
        <taxon>Hymenobacteraceae</taxon>
        <taxon>Hymenobacter</taxon>
    </lineage>
</organism>